<dbReference type="PANTHER" id="PTHR43343">
    <property type="entry name" value="PEPTIDASE S12"/>
    <property type="match status" value="1"/>
</dbReference>
<organism evidence="4 5">
    <name type="scientific">Biomaibacter acetigenes</name>
    <dbReference type="NCBI Taxonomy" id="2316383"/>
    <lineage>
        <taxon>Bacteria</taxon>
        <taxon>Bacillati</taxon>
        <taxon>Bacillota</taxon>
        <taxon>Clostridia</taxon>
        <taxon>Thermosediminibacterales</taxon>
        <taxon>Tepidanaerobacteraceae</taxon>
        <taxon>Biomaibacter</taxon>
    </lineage>
</organism>
<name>A0A3G2R9H6_9FIRM</name>
<dbReference type="GO" id="GO:0006508">
    <property type="term" value="P:proteolysis"/>
    <property type="evidence" value="ECO:0007669"/>
    <property type="project" value="UniProtKB-KW"/>
</dbReference>
<dbReference type="AlphaFoldDB" id="A0A3G2R9H6"/>
<sequence length="370" mass="39933">MQNEKGSGKSSSDFRKILMVAVLCSLIGALAATIITTSMLYGRQPAADKTPPQTPKVVQNREQPIPTIAREVTPAVVGIATVSIDYDFFYRPIRTEAVGSGIIVNNGGYIITNDHVVGGADEITVFLYDGRKYKAKRLYTDPALDLAVIKINAPNLVAARLGDSDKVVVGDLAVAIGNPLGLSLQRTVTAGIISALNRMVMVRDRRGEVLMQDLIQTDASINPGNSGGPLVNGSGEIIGINTIKASQAEAIGFSIPINIAKPIVNSILEKGRFDKPYLGIDGIDRDMAKLMNVRVNVDSGIYVADVEKNSPADMAGIRKGDVIIKFAGIRVDSMAKLRQVMYNLDIDRKYTVEILRRGVRQEKTILLKKG</sequence>
<dbReference type="InterPro" id="IPR051201">
    <property type="entry name" value="Chloro_Bact_Ser_Proteases"/>
</dbReference>
<protein>
    <submittedName>
        <fullName evidence="4">PDZ domain-containing protein</fullName>
    </submittedName>
</protein>
<evidence type="ECO:0000313" key="4">
    <source>
        <dbReference type="EMBL" id="AYO32055.1"/>
    </source>
</evidence>
<dbReference type="PROSITE" id="PS50106">
    <property type="entry name" value="PDZ"/>
    <property type="match status" value="1"/>
</dbReference>
<dbReference type="InterPro" id="IPR001478">
    <property type="entry name" value="PDZ"/>
</dbReference>
<dbReference type="PRINTS" id="PR00834">
    <property type="entry name" value="PROTEASES2C"/>
</dbReference>
<reference evidence="4 5" key="1">
    <citation type="submission" date="2018-10" db="EMBL/GenBank/DDBJ databases">
        <authorList>
            <person name="Zhang X."/>
        </authorList>
    </citation>
    <scope>NUCLEOTIDE SEQUENCE [LARGE SCALE GENOMIC DNA]</scope>
    <source>
        <strain evidence="4 5">SK-G1</strain>
    </source>
</reference>
<dbReference type="Pfam" id="PF13365">
    <property type="entry name" value="Trypsin_2"/>
    <property type="match status" value="1"/>
</dbReference>
<evidence type="ECO:0000256" key="1">
    <source>
        <dbReference type="ARBA" id="ARBA00022670"/>
    </source>
</evidence>
<dbReference type="SMART" id="SM00228">
    <property type="entry name" value="PDZ"/>
    <property type="match status" value="1"/>
</dbReference>
<dbReference type="GO" id="GO:0004252">
    <property type="term" value="F:serine-type endopeptidase activity"/>
    <property type="evidence" value="ECO:0007669"/>
    <property type="project" value="InterPro"/>
</dbReference>
<dbReference type="RefSeq" id="WP_122015657.1">
    <property type="nucleotide sequence ID" value="NZ_CP033169.1"/>
</dbReference>
<dbReference type="InterPro" id="IPR009003">
    <property type="entry name" value="Peptidase_S1_PA"/>
</dbReference>
<evidence type="ECO:0000256" key="2">
    <source>
        <dbReference type="ARBA" id="ARBA00022801"/>
    </source>
</evidence>
<dbReference type="Gene3D" id="2.30.42.10">
    <property type="match status" value="1"/>
</dbReference>
<gene>
    <name evidence="4" type="ORF">D2962_16900</name>
</gene>
<feature type="domain" description="PDZ" evidence="3">
    <location>
        <begin position="265"/>
        <end position="358"/>
    </location>
</feature>
<keyword evidence="1" id="KW-0645">Protease</keyword>
<keyword evidence="2" id="KW-0378">Hydrolase</keyword>
<dbReference type="Gene3D" id="2.40.10.120">
    <property type="match status" value="1"/>
</dbReference>
<dbReference type="EMBL" id="CP033169">
    <property type="protein sequence ID" value="AYO32055.1"/>
    <property type="molecule type" value="Genomic_DNA"/>
</dbReference>
<dbReference type="PANTHER" id="PTHR43343:SF3">
    <property type="entry name" value="PROTEASE DO-LIKE 8, CHLOROPLASTIC"/>
    <property type="match status" value="1"/>
</dbReference>
<dbReference type="Pfam" id="PF13180">
    <property type="entry name" value="PDZ_2"/>
    <property type="match status" value="1"/>
</dbReference>
<proteinExistence type="predicted"/>
<dbReference type="InterPro" id="IPR036034">
    <property type="entry name" value="PDZ_sf"/>
</dbReference>
<dbReference type="SUPFAM" id="SSF50494">
    <property type="entry name" value="Trypsin-like serine proteases"/>
    <property type="match status" value="1"/>
</dbReference>
<evidence type="ECO:0000313" key="5">
    <source>
        <dbReference type="Proteomes" id="UP000280960"/>
    </source>
</evidence>
<evidence type="ECO:0000259" key="3">
    <source>
        <dbReference type="PROSITE" id="PS50106"/>
    </source>
</evidence>
<dbReference type="SUPFAM" id="SSF50156">
    <property type="entry name" value="PDZ domain-like"/>
    <property type="match status" value="1"/>
</dbReference>
<keyword evidence="5" id="KW-1185">Reference proteome</keyword>
<dbReference type="InterPro" id="IPR001940">
    <property type="entry name" value="Peptidase_S1C"/>
</dbReference>
<dbReference type="KEGG" id="bacg:D2962_16900"/>
<accession>A0A3G2R9H6</accession>
<dbReference type="Proteomes" id="UP000280960">
    <property type="component" value="Chromosome"/>
</dbReference>